<dbReference type="RefSeq" id="WP_094727225.1">
    <property type="nucleotide sequence ID" value="NZ_JBHLWS010000001.1"/>
</dbReference>
<feature type="transmembrane region" description="Helical" evidence="5">
    <location>
        <begin position="183"/>
        <end position="208"/>
    </location>
</feature>
<evidence type="ECO:0000256" key="5">
    <source>
        <dbReference type="SAM" id="Phobius"/>
    </source>
</evidence>
<keyword evidence="3 5" id="KW-1133">Transmembrane helix</keyword>
<gene>
    <name evidence="7" type="ORF">ALMA_1508</name>
</gene>
<reference evidence="7 8" key="1">
    <citation type="journal article" date="2017" name="BMC Genomics">
        <title>Comparative genomic and phylogenomic analyses of the Bifidobacteriaceae family.</title>
        <authorList>
            <person name="Lugli G.A."/>
            <person name="Milani C."/>
            <person name="Turroni F."/>
            <person name="Duranti S."/>
            <person name="Mancabelli L."/>
            <person name="Mangifesta M."/>
            <person name="Ferrario C."/>
            <person name="Modesto M."/>
            <person name="Mattarelli P."/>
            <person name="Jiri K."/>
            <person name="van Sinderen D."/>
            <person name="Ventura M."/>
        </authorList>
    </citation>
    <scope>NUCLEOTIDE SEQUENCE [LARGE SCALE GENOMIC DNA]</scope>
    <source>
        <strain evidence="7 8">DSM 24762</strain>
    </source>
</reference>
<evidence type="ECO:0000256" key="2">
    <source>
        <dbReference type="ARBA" id="ARBA00022692"/>
    </source>
</evidence>
<dbReference type="AlphaFoldDB" id="A0A261F2Q8"/>
<organism evidence="7 8">
    <name type="scientific">Alloscardovia macacae</name>
    <dbReference type="NCBI Taxonomy" id="1160091"/>
    <lineage>
        <taxon>Bacteria</taxon>
        <taxon>Bacillati</taxon>
        <taxon>Actinomycetota</taxon>
        <taxon>Actinomycetes</taxon>
        <taxon>Bifidobacteriales</taxon>
        <taxon>Bifidobacteriaceae</taxon>
        <taxon>Alloscardovia</taxon>
    </lineage>
</organism>
<dbReference type="GO" id="GO:0005886">
    <property type="term" value="C:plasma membrane"/>
    <property type="evidence" value="ECO:0007669"/>
    <property type="project" value="UniProtKB-SubCell"/>
</dbReference>
<accession>A0A261F2Q8</accession>
<feature type="transmembrane region" description="Helical" evidence="5">
    <location>
        <begin position="329"/>
        <end position="359"/>
    </location>
</feature>
<dbReference type="InterPro" id="IPR011701">
    <property type="entry name" value="MFS"/>
</dbReference>
<dbReference type="EMBL" id="MWWT01000009">
    <property type="protein sequence ID" value="OZG53206.1"/>
    <property type="molecule type" value="Genomic_DNA"/>
</dbReference>
<dbReference type="InterPro" id="IPR036259">
    <property type="entry name" value="MFS_trans_sf"/>
</dbReference>
<keyword evidence="8" id="KW-1185">Reference proteome</keyword>
<keyword evidence="4 5" id="KW-0472">Membrane</keyword>
<feature type="transmembrane region" description="Helical" evidence="5">
    <location>
        <begin position="297"/>
        <end position="317"/>
    </location>
</feature>
<evidence type="ECO:0000256" key="1">
    <source>
        <dbReference type="ARBA" id="ARBA00004651"/>
    </source>
</evidence>
<dbReference type="Gene3D" id="1.20.1250.20">
    <property type="entry name" value="MFS general substrate transporter like domains"/>
    <property type="match status" value="2"/>
</dbReference>
<proteinExistence type="predicted"/>
<comment type="subcellular location">
    <subcellularLocation>
        <location evidence="1">Cell membrane</location>
        <topology evidence="1">Multi-pass membrane protein</topology>
    </subcellularLocation>
</comment>
<evidence type="ECO:0000256" key="3">
    <source>
        <dbReference type="ARBA" id="ARBA00022989"/>
    </source>
</evidence>
<dbReference type="PANTHER" id="PTHR23542:SF1">
    <property type="entry name" value="MAJOR FACILITATOR SUPERFAMILY (MFS) PROFILE DOMAIN-CONTAINING PROTEIN"/>
    <property type="match status" value="1"/>
</dbReference>
<name>A0A261F2Q8_9BIFI</name>
<feature type="transmembrane region" description="Helical" evidence="5">
    <location>
        <begin position="96"/>
        <end position="115"/>
    </location>
</feature>
<protein>
    <submittedName>
        <fullName evidence="7">MFS transporter</fullName>
    </submittedName>
</protein>
<comment type="caution">
    <text evidence="7">The sequence shown here is derived from an EMBL/GenBank/DDBJ whole genome shotgun (WGS) entry which is preliminary data.</text>
</comment>
<evidence type="ECO:0000313" key="8">
    <source>
        <dbReference type="Proteomes" id="UP000243657"/>
    </source>
</evidence>
<feature type="transmembrane region" description="Helical" evidence="5">
    <location>
        <begin position="34"/>
        <end position="56"/>
    </location>
</feature>
<dbReference type="GO" id="GO:0022857">
    <property type="term" value="F:transmembrane transporter activity"/>
    <property type="evidence" value="ECO:0007669"/>
    <property type="project" value="InterPro"/>
</dbReference>
<dbReference type="SUPFAM" id="SSF103473">
    <property type="entry name" value="MFS general substrate transporter"/>
    <property type="match status" value="1"/>
</dbReference>
<evidence type="ECO:0000256" key="4">
    <source>
        <dbReference type="ARBA" id="ARBA00023136"/>
    </source>
</evidence>
<feature type="transmembrane region" description="Helical" evidence="5">
    <location>
        <begin position="122"/>
        <end position="140"/>
    </location>
</feature>
<feature type="transmembrane region" description="Helical" evidence="5">
    <location>
        <begin position="417"/>
        <end position="436"/>
    </location>
</feature>
<sequence length="453" mass="48382">MSQLTSSNKYGKSIFQRVFGGYSQLLRIPGTARYAVGAVVASMPFPMVGMCITISVQQIYGSYTLAGTLSAVQAISLACLTPLFGKLVDRFGQTRVSLPIIAVWVAAAIALMTCIQLRVPQWILYFIVPFMAFVPPWGAMSRSRWTYLLKNAEDGAEKINRAMGFSSILDEAMWMIGNPLSSILAVVSGVLSFSFTGVCVAVGALMFLSVRSAEPPSQTDLAREAGLTRKEYRAREAARAAGAVGAASGSGVEGKQRSIFSLGFISICATWFGLGAFQSASGISIIAFAREQNVQSFTGFVFACFSFSALVGATLYGAKDWSIPLWKRFYFCIIVVAVGLSSFLLAQNIWTIMIIYLVIGVCQSPTWINGNQIILHLVPPARFTEGVGIMSAMNAIGGSVGNSIAGVFIDKYGAHGGFATVCVLAVVAVVIAFSGVKQIREATLKPMLVTVEA</sequence>
<evidence type="ECO:0000259" key="6">
    <source>
        <dbReference type="PROSITE" id="PS50850"/>
    </source>
</evidence>
<feature type="domain" description="Major facilitator superfamily (MFS) profile" evidence="6">
    <location>
        <begin position="259"/>
        <end position="453"/>
    </location>
</feature>
<dbReference type="PANTHER" id="PTHR23542">
    <property type="match status" value="1"/>
</dbReference>
<dbReference type="InterPro" id="IPR020846">
    <property type="entry name" value="MFS_dom"/>
</dbReference>
<dbReference type="Proteomes" id="UP000243657">
    <property type="component" value="Unassembled WGS sequence"/>
</dbReference>
<dbReference type="PROSITE" id="PS50850">
    <property type="entry name" value="MFS"/>
    <property type="match status" value="1"/>
</dbReference>
<dbReference type="Pfam" id="PF07690">
    <property type="entry name" value="MFS_1"/>
    <property type="match status" value="1"/>
</dbReference>
<evidence type="ECO:0000313" key="7">
    <source>
        <dbReference type="EMBL" id="OZG53206.1"/>
    </source>
</evidence>
<feature type="transmembrane region" description="Helical" evidence="5">
    <location>
        <begin position="259"/>
        <end position="277"/>
    </location>
</feature>
<keyword evidence="2 5" id="KW-0812">Transmembrane</keyword>
<feature type="transmembrane region" description="Helical" evidence="5">
    <location>
        <begin position="63"/>
        <end position="84"/>
    </location>
</feature>